<keyword evidence="2" id="KW-1185">Reference proteome</keyword>
<accession>A0A2T6AL69</accession>
<dbReference type="SUPFAM" id="SSF46955">
    <property type="entry name" value="Putative DNA-binding domain"/>
    <property type="match status" value="1"/>
</dbReference>
<evidence type="ECO:0008006" key="3">
    <source>
        <dbReference type="Google" id="ProtNLM"/>
    </source>
</evidence>
<dbReference type="RefSeq" id="WP_108170450.1">
    <property type="nucleotide sequence ID" value="NZ_QBKQ01000001.1"/>
</dbReference>
<comment type="caution">
    <text evidence="1">The sequence shown here is derived from an EMBL/GenBank/DDBJ whole genome shotgun (WGS) entry which is preliminary data.</text>
</comment>
<evidence type="ECO:0000313" key="1">
    <source>
        <dbReference type="EMBL" id="PTX44496.1"/>
    </source>
</evidence>
<dbReference type="EMBL" id="QBKQ01000001">
    <property type="protein sequence ID" value="PTX44496.1"/>
    <property type="molecule type" value="Genomic_DNA"/>
</dbReference>
<proteinExistence type="predicted"/>
<protein>
    <recommendedName>
        <fullName evidence="3">Helix-turn-helix protein</fullName>
    </recommendedName>
</protein>
<name>A0A2T6AL69_9FLAO</name>
<reference evidence="1 2" key="1">
    <citation type="submission" date="2018-04" db="EMBL/GenBank/DDBJ databases">
        <title>Genomic Encyclopedia of Archaeal and Bacterial Type Strains, Phase II (KMG-II): from individual species to whole genera.</title>
        <authorList>
            <person name="Goeker M."/>
        </authorList>
    </citation>
    <scope>NUCLEOTIDE SEQUENCE [LARGE SCALE GENOMIC DNA]</scope>
    <source>
        <strain evidence="1 2">DSM 23082</strain>
    </source>
</reference>
<gene>
    <name evidence="1" type="ORF">C8P64_0475</name>
</gene>
<dbReference type="InterPro" id="IPR009061">
    <property type="entry name" value="DNA-bd_dom_put_sf"/>
</dbReference>
<dbReference type="AlphaFoldDB" id="A0A2T6AL69"/>
<dbReference type="OrthoDB" id="1202080at2"/>
<evidence type="ECO:0000313" key="2">
    <source>
        <dbReference type="Proteomes" id="UP000244174"/>
    </source>
</evidence>
<organism evidence="1 2">
    <name type="scientific">Christiangramia gaetbulicola</name>
    <dbReference type="NCBI Taxonomy" id="703340"/>
    <lineage>
        <taxon>Bacteria</taxon>
        <taxon>Pseudomonadati</taxon>
        <taxon>Bacteroidota</taxon>
        <taxon>Flavobacteriia</taxon>
        <taxon>Flavobacteriales</taxon>
        <taxon>Flavobacteriaceae</taxon>
        <taxon>Christiangramia</taxon>
    </lineage>
</organism>
<dbReference type="Proteomes" id="UP000244174">
    <property type="component" value="Unassembled WGS sequence"/>
</dbReference>
<sequence length="97" mass="11368">MYKPILYGFTKKDLEYTVELVVNRIRKTELVNQTVIDPKEDRLSQKEAAKLFGKTEQCLIGWRKKNLIPFYKIAGSVFYSKRELLETARNNPDLVKS</sequence>